<evidence type="ECO:0000259" key="1">
    <source>
        <dbReference type="Pfam" id="PF01370"/>
    </source>
</evidence>
<accession>A0ABU7PLT7</accession>
<dbReference type="PANTHER" id="PTHR43245">
    <property type="entry name" value="BIFUNCTIONAL POLYMYXIN RESISTANCE PROTEIN ARNA"/>
    <property type="match status" value="1"/>
</dbReference>
<feature type="domain" description="NAD-dependent epimerase/dehydratase" evidence="1">
    <location>
        <begin position="4"/>
        <end position="208"/>
    </location>
</feature>
<name>A0ABU7PLT7_9ACTN</name>
<protein>
    <submittedName>
        <fullName evidence="2">NAD-dependent epimerase/dehydratase family protein</fullName>
    </submittedName>
</protein>
<dbReference type="Proteomes" id="UP001344658">
    <property type="component" value="Unassembled WGS sequence"/>
</dbReference>
<gene>
    <name evidence="2" type="ORF">V2S66_33135</name>
</gene>
<dbReference type="InterPro" id="IPR036291">
    <property type="entry name" value="NAD(P)-bd_dom_sf"/>
</dbReference>
<dbReference type="InterPro" id="IPR001509">
    <property type="entry name" value="Epimerase_deHydtase"/>
</dbReference>
<dbReference type="InterPro" id="IPR050177">
    <property type="entry name" value="Lipid_A_modif_metabolic_enz"/>
</dbReference>
<proteinExistence type="predicted"/>
<dbReference type="EMBL" id="JAZEWV010000054">
    <property type="protein sequence ID" value="MEE4546797.1"/>
    <property type="molecule type" value="Genomic_DNA"/>
</dbReference>
<dbReference type="Gene3D" id="3.40.50.720">
    <property type="entry name" value="NAD(P)-binding Rossmann-like Domain"/>
    <property type="match status" value="1"/>
</dbReference>
<organism evidence="2 3">
    <name type="scientific">Actinacidiphila polyblastidii</name>
    <dbReference type="NCBI Taxonomy" id="3110430"/>
    <lineage>
        <taxon>Bacteria</taxon>
        <taxon>Bacillati</taxon>
        <taxon>Actinomycetota</taxon>
        <taxon>Actinomycetes</taxon>
        <taxon>Kitasatosporales</taxon>
        <taxon>Streptomycetaceae</taxon>
        <taxon>Actinacidiphila</taxon>
    </lineage>
</organism>
<dbReference type="SUPFAM" id="SSF51735">
    <property type="entry name" value="NAD(P)-binding Rossmann-fold domains"/>
    <property type="match status" value="1"/>
</dbReference>
<dbReference type="Pfam" id="PF01370">
    <property type="entry name" value="Epimerase"/>
    <property type="match status" value="1"/>
</dbReference>
<reference evidence="2 3" key="1">
    <citation type="submission" date="2023-12" db="EMBL/GenBank/DDBJ databases">
        <title>Streptomyces sp. V4-01.</title>
        <authorList>
            <person name="Somphong A."/>
            <person name="Phongsopitanun W."/>
        </authorList>
    </citation>
    <scope>NUCLEOTIDE SEQUENCE [LARGE SCALE GENOMIC DNA]</scope>
    <source>
        <strain evidence="2 3">V4-01</strain>
    </source>
</reference>
<dbReference type="RefSeq" id="WP_330800596.1">
    <property type="nucleotide sequence ID" value="NZ_JAZEWV010000054.1"/>
</dbReference>
<sequence length="328" mass="34522">MDLLVLGGTEFVGRAVVKAALERGWKVTVFHRGRHAAPEGARVLTGDRTGGAAGLTALDEGRWDAVVDTWSAAPGAVRDTARMLHGRTGAYAYVSSRSVYGYPTPAPLDESAPVVGADGEDYAAVKRGGEVAAQRVYGDRALLVRAGLILGPDENVGRLPWWLGRIARGGEVLAPGPWELPLQYIDARDLAGWTLDAVAAGLGGAYNVVSPPGHTTMGELLEECVRATGSDAVLRWAPPEVVLGAGIEPWTQLPVWMPPGEDHETMHGGDVGKALGAGLVCRPVRDTVADTWSWLSSLTSPPPHRPDRPPVGLPPELEREALAALGAA</sequence>
<comment type="caution">
    <text evidence="2">The sequence shown here is derived from an EMBL/GenBank/DDBJ whole genome shotgun (WGS) entry which is preliminary data.</text>
</comment>
<keyword evidence="3" id="KW-1185">Reference proteome</keyword>
<dbReference type="PANTHER" id="PTHR43245:SF13">
    <property type="entry name" value="UDP-D-APIOSE_UDP-D-XYLOSE SYNTHASE 2"/>
    <property type="match status" value="1"/>
</dbReference>
<evidence type="ECO:0000313" key="2">
    <source>
        <dbReference type="EMBL" id="MEE4546797.1"/>
    </source>
</evidence>
<evidence type="ECO:0000313" key="3">
    <source>
        <dbReference type="Proteomes" id="UP001344658"/>
    </source>
</evidence>